<dbReference type="AlphaFoldDB" id="A0A3N2QS10"/>
<reference evidence="4 5" key="1">
    <citation type="submission" date="2018-10" db="EMBL/GenBank/DDBJ databases">
        <title>Histidinibacterium lentulum gen. nov., sp. nov., a marine bacterium from the culture broth of Picochlorum sp. 122.</title>
        <authorList>
            <person name="Wang G."/>
        </authorList>
    </citation>
    <scope>NUCLEOTIDE SEQUENCE [LARGE SCALE GENOMIC DNA]</scope>
    <source>
        <strain evidence="4 5">B17</strain>
    </source>
</reference>
<dbReference type="PANTHER" id="PTHR30576:SF0">
    <property type="entry name" value="UNDECAPRENYL-PHOSPHATE N-ACETYLGALACTOSAMINYL 1-PHOSPHATE TRANSFERASE-RELATED"/>
    <property type="match status" value="1"/>
</dbReference>
<accession>A0A3N2QS10</accession>
<dbReference type="GO" id="GO:0000271">
    <property type="term" value="P:polysaccharide biosynthetic process"/>
    <property type="evidence" value="ECO:0007669"/>
    <property type="project" value="UniProtKB-KW"/>
</dbReference>
<gene>
    <name evidence="4" type="ORF">EAT49_18450</name>
</gene>
<feature type="domain" description="Bacterial sugar transferase" evidence="3">
    <location>
        <begin position="25"/>
        <end position="215"/>
    </location>
</feature>
<name>A0A3N2QS10_9RHOB</name>
<dbReference type="Pfam" id="PF02397">
    <property type="entry name" value="Bac_transf"/>
    <property type="match status" value="1"/>
</dbReference>
<keyword evidence="4" id="KW-0808">Transferase</keyword>
<dbReference type="GO" id="GO:0016780">
    <property type="term" value="F:phosphotransferase activity, for other substituted phosphate groups"/>
    <property type="evidence" value="ECO:0007669"/>
    <property type="project" value="TreeGrafter"/>
</dbReference>
<proteinExistence type="inferred from homology"/>
<sequence>MTMQSAMPDLFPRAHRPGLYRARGKRALDLLVVALLLPLALPLAGLLIALTWLDGGRPIYSQPRIGRHGQAFRCHKIRTMRPDAEARLAGVLAADARLAAQWAATQKLTEDPRVTRLGALLRRSSLDELPQLWNVLRGDMSLVGPRPVVPGELPRYGTAAADYTSVRPGISGLWQVTGRNATSYADRVALDTAYIRAQSLALDLRILLRTVGAVVRRTGH</sequence>
<keyword evidence="2" id="KW-0270">Exopolysaccharide synthesis</keyword>
<evidence type="ECO:0000256" key="1">
    <source>
        <dbReference type="ARBA" id="ARBA00006464"/>
    </source>
</evidence>
<dbReference type="PANTHER" id="PTHR30576">
    <property type="entry name" value="COLANIC BIOSYNTHESIS UDP-GLUCOSE LIPID CARRIER TRANSFERASE"/>
    <property type="match status" value="1"/>
</dbReference>
<organism evidence="4 5">
    <name type="scientific">Histidinibacterium lentulum</name>
    <dbReference type="NCBI Taxonomy" id="2480588"/>
    <lineage>
        <taxon>Bacteria</taxon>
        <taxon>Pseudomonadati</taxon>
        <taxon>Pseudomonadota</taxon>
        <taxon>Alphaproteobacteria</taxon>
        <taxon>Rhodobacterales</taxon>
        <taxon>Paracoccaceae</taxon>
        <taxon>Histidinibacterium</taxon>
    </lineage>
</organism>
<evidence type="ECO:0000313" key="5">
    <source>
        <dbReference type="Proteomes" id="UP000268016"/>
    </source>
</evidence>
<protein>
    <submittedName>
        <fullName evidence="4">Sugar transferase</fullName>
    </submittedName>
</protein>
<evidence type="ECO:0000313" key="4">
    <source>
        <dbReference type="EMBL" id="ROT97785.1"/>
    </source>
</evidence>
<comment type="caution">
    <text evidence="4">The sequence shown here is derived from an EMBL/GenBank/DDBJ whole genome shotgun (WGS) entry which is preliminary data.</text>
</comment>
<evidence type="ECO:0000256" key="2">
    <source>
        <dbReference type="ARBA" id="ARBA00023169"/>
    </source>
</evidence>
<keyword evidence="5" id="KW-1185">Reference proteome</keyword>
<dbReference type="InterPro" id="IPR003362">
    <property type="entry name" value="Bact_transf"/>
</dbReference>
<dbReference type="RefSeq" id="WP_123643792.1">
    <property type="nucleotide sequence ID" value="NZ_ML119091.1"/>
</dbReference>
<dbReference type="Proteomes" id="UP000268016">
    <property type="component" value="Unassembled WGS sequence"/>
</dbReference>
<evidence type="ECO:0000259" key="3">
    <source>
        <dbReference type="Pfam" id="PF02397"/>
    </source>
</evidence>
<dbReference type="OrthoDB" id="9808602at2"/>
<comment type="similarity">
    <text evidence="1">Belongs to the bacterial sugar transferase family.</text>
</comment>
<dbReference type="EMBL" id="RDRB01000011">
    <property type="protein sequence ID" value="ROT97785.1"/>
    <property type="molecule type" value="Genomic_DNA"/>
</dbReference>